<keyword evidence="2" id="KW-1185">Reference proteome</keyword>
<proteinExistence type="predicted"/>
<gene>
    <name evidence="1" type="ORF">Pint_06797</name>
</gene>
<comment type="caution">
    <text evidence="1">The sequence shown here is derived from an EMBL/GenBank/DDBJ whole genome shotgun (WGS) entry which is preliminary data.</text>
</comment>
<accession>A0ACC0XT69</accession>
<name>A0ACC0XT69_9ROSI</name>
<dbReference type="Proteomes" id="UP001163603">
    <property type="component" value="Chromosome 10"/>
</dbReference>
<evidence type="ECO:0000313" key="2">
    <source>
        <dbReference type="Proteomes" id="UP001163603"/>
    </source>
</evidence>
<evidence type="ECO:0000313" key="1">
    <source>
        <dbReference type="EMBL" id="KAJ0024680.1"/>
    </source>
</evidence>
<organism evidence="1 2">
    <name type="scientific">Pistacia integerrima</name>
    <dbReference type="NCBI Taxonomy" id="434235"/>
    <lineage>
        <taxon>Eukaryota</taxon>
        <taxon>Viridiplantae</taxon>
        <taxon>Streptophyta</taxon>
        <taxon>Embryophyta</taxon>
        <taxon>Tracheophyta</taxon>
        <taxon>Spermatophyta</taxon>
        <taxon>Magnoliopsida</taxon>
        <taxon>eudicotyledons</taxon>
        <taxon>Gunneridae</taxon>
        <taxon>Pentapetalae</taxon>
        <taxon>rosids</taxon>
        <taxon>malvids</taxon>
        <taxon>Sapindales</taxon>
        <taxon>Anacardiaceae</taxon>
        <taxon>Pistacia</taxon>
    </lineage>
</organism>
<sequence length="133" mass="14886">MNGEEEQERVERMEVEEKDKEKLVFMWGYLSGALPQRSPVVVRLPATVGSAWKDVCGFTMAISDVFSFVAFGNGVTFNAGEVLFLKALLIIFILAFIIFVSAISLGGVGLSNMIEKIEAHDYMRFENLYTYDA</sequence>
<dbReference type="EMBL" id="CM047745">
    <property type="protein sequence ID" value="KAJ0024680.1"/>
    <property type="molecule type" value="Genomic_DNA"/>
</dbReference>
<protein>
    <submittedName>
        <fullName evidence="1">Uncharacterized protein</fullName>
    </submittedName>
</protein>
<reference evidence="2" key="1">
    <citation type="journal article" date="2023" name="G3 (Bethesda)">
        <title>Genome assembly and association tests identify interacting loci associated with vigor, precocity, and sex in interspecific pistachio rootstocks.</title>
        <authorList>
            <person name="Palmer W."/>
            <person name="Jacygrad E."/>
            <person name="Sagayaradj S."/>
            <person name="Cavanaugh K."/>
            <person name="Han R."/>
            <person name="Bertier L."/>
            <person name="Beede B."/>
            <person name="Kafkas S."/>
            <person name="Golino D."/>
            <person name="Preece J."/>
            <person name="Michelmore R."/>
        </authorList>
    </citation>
    <scope>NUCLEOTIDE SEQUENCE [LARGE SCALE GENOMIC DNA]</scope>
</reference>